<evidence type="ECO:0000256" key="5">
    <source>
        <dbReference type="ARBA" id="ARBA00023242"/>
    </source>
</evidence>
<dbReference type="InterPro" id="IPR050674">
    <property type="entry name" value="Msh_Homeobox_Regulators"/>
</dbReference>
<proteinExistence type="inferred from homology"/>
<evidence type="ECO:0000256" key="1">
    <source>
        <dbReference type="ARBA" id="ARBA00004123"/>
    </source>
</evidence>
<name>A0ABP1RMD4_9HEXA</name>
<comment type="subcellular location">
    <subcellularLocation>
        <location evidence="1 7 8">Nucleus</location>
    </subcellularLocation>
</comment>
<dbReference type="CDD" id="cd00086">
    <property type="entry name" value="homeodomain"/>
    <property type="match status" value="1"/>
</dbReference>
<dbReference type="Gene3D" id="1.10.10.60">
    <property type="entry name" value="Homeodomain-like"/>
    <property type="match status" value="1"/>
</dbReference>
<evidence type="ECO:0000256" key="9">
    <source>
        <dbReference type="SAM" id="MobiDB-lite"/>
    </source>
</evidence>
<dbReference type="PROSITE" id="PS00027">
    <property type="entry name" value="HOMEOBOX_1"/>
    <property type="match status" value="1"/>
</dbReference>
<keyword evidence="3 7" id="KW-0238">DNA-binding</keyword>
<dbReference type="SMART" id="SM00389">
    <property type="entry name" value="HOX"/>
    <property type="match status" value="1"/>
</dbReference>
<dbReference type="InterPro" id="IPR017970">
    <property type="entry name" value="Homeobox_CS"/>
</dbReference>
<evidence type="ECO:0000313" key="11">
    <source>
        <dbReference type="EMBL" id="CAL8130815.1"/>
    </source>
</evidence>
<protein>
    <recommendedName>
        <fullName evidence="10">Homeobox domain-containing protein</fullName>
    </recommendedName>
</protein>
<evidence type="ECO:0000256" key="8">
    <source>
        <dbReference type="RuleBase" id="RU000682"/>
    </source>
</evidence>
<keyword evidence="4 7" id="KW-0371">Homeobox</keyword>
<gene>
    <name evidence="11" type="ORF">ODALV1_LOCUS23898</name>
</gene>
<dbReference type="InterPro" id="IPR001356">
    <property type="entry name" value="HD"/>
</dbReference>
<dbReference type="Proteomes" id="UP001642540">
    <property type="component" value="Unassembled WGS sequence"/>
</dbReference>
<reference evidence="11 12" key="1">
    <citation type="submission" date="2024-08" db="EMBL/GenBank/DDBJ databases">
        <authorList>
            <person name="Cucini C."/>
            <person name="Frati F."/>
        </authorList>
    </citation>
    <scope>NUCLEOTIDE SEQUENCE [LARGE SCALE GENOMIC DNA]</scope>
</reference>
<feature type="domain" description="Homeobox" evidence="10">
    <location>
        <begin position="118"/>
        <end position="178"/>
    </location>
</feature>
<organism evidence="11 12">
    <name type="scientific">Orchesella dallaii</name>
    <dbReference type="NCBI Taxonomy" id="48710"/>
    <lineage>
        <taxon>Eukaryota</taxon>
        <taxon>Metazoa</taxon>
        <taxon>Ecdysozoa</taxon>
        <taxon>Arthropoda</taxon>
        <taxon>Hexapoda</taxon>
        <taxon>Collembola</taxon>
        <taxon>Entomobryomorpha</taxon>
        <taxon>Entomobryoidea</taxon>
        <taxon>Orchesellidae</taxon>
        <taxon>Orchesellinae</taxon>
        <taxon>Orchesella</taxon>
    </lineage>
</organism>
<comment type="caution">
    <text evidence="11">The sequence shown here is derived from an EMBL/GenBank/DDBJ whole genome shotgun (WGS) entry which is preliminary data.</text>
</comment>
<evidence type="ECO:0000313" key="12">
    <source>
        <dbReference type="Proteomes" id="UP001642540"/>
    </source>
</evidence>
<dbReference type="EMBL" id="CAXLJM020000085">
    <property type="protein sequence ID" value="CAL8130815.1"/>
    <property type="molecule type" value="Genomic_DNA"/>
</dbReference>
<keyword evidence="12" id="KW-1185">Reference proteome</keyword>
<dbReference type="PANTHER" id="PTHR24338:SF0">
    <property type="entry name" value="MUSCLE SEGMENTATION HOMEOBOX"/>
    <property type="match status" value="1"/>
</dbReference>
<evidence type="ECO:0000256" key="7">
    <source>
        <dbReference type="PROSITE-ProRule" id="PRU00108"/>
    </source>
</evidence>
<dbReference type="Pfam" id="PF00046">
    <property type="entry name" value="Homeodomain"/>
    <property type="match status" value="1"/>
</dbReference>
<keyword evidence="5 7" id="KW-0539">Nucleus</keyword>
<evidence type="ECO:0000256" key="2">
    <source>
        <dbReference type="ARBA" id="ARBA00022473"/>
    </source>
</evidence>
<evidence type="ECO:0000256" key="6">
    <source>
        <dbReference type="ARBA" id="ARBA00038425"/>
    </source>
</evidence>
<dbReference type="PROSITE" id="PS50071">
    <property type="entry name" value="HOMEOBOX_2"/>
    <property type="match status" value="1"/>
</dbReference>
<accession>A0ABP1RMD4</accession>
<comment type="similarity">
    <text evidence="6">Belongs to the Msh homeobox family.</text>
</comment>
<feature type="compositionally biased region" description="Low complexity" evidence="9">
    <location>
        <begin position="192"/>
        <end position="202"/>
    </location>
</feature>
<sequence length="281" mass="32747">MLQSTKKVSDFSIAALLEFDTKSEFQRGEVEQSTIYDEFYQQNLKNCETSEESGYNHSQDDCYECKDERKSKGVFKTNIKIKQRKIDESDEKTFSWLNCTRFKPPKLPRAKRKTVLRTQGRGPRIPFTSHQLMCLEKTFESSQYLSSEMISRLARNLQLTDTRVKIWFQNRRARFRREKNLPAPQVQQQTESSSSPSRIHSSQLHFNSSSGVFQCVRGSGNEVPWSESDSEKHNRNNSYQFSTNRQYSRQLINDLNLIAAANLQSSSYVHELSPKIRINSE</sequence>
<evidence type="ECO:0000256" key="4">
    <source>
        <dbReference type="ARBA" id="ARBA00023155"/>
    </source>
</evidence>
<feature type="DNA-binding region" description="Homeobox" evidence="7">
    <location>
        <begin position="120"/>
        <end position="179"/>
    </location>
</feature>
<dbReference type="PANTHER" id="PTHR24338">
    <property type="entry name" value="HOMEOBOX PROTEIN MSX"/>
    <property type="match status" value="1"/>
</dbReference>
<keyword evidence="2" id="KW-0217">Developmental protein</keyword>
<evidence type="ECO:0000256" key="3">
    <source>
        <dbReference type="ARBA" id="ARBA00023125"/>
    </source>
</evidence>
<dbReference type="InterPro" id="IPR009057">
    <property type="entry name" value="Homeodomain-like_sf"/>
</dbReference>
<feature type="region of interest" description="Disordered" evidence="9">
    <location>
        <begin position="178"/>
        <end position="203"/>
    </location>
</feature>
<dbReference type="SUPFAM" id="SSF46689">
    <property type="entry name" value="Homeodomain-like"/>
    <property type="match status" value="1"/>
</dbReference>
<evidence type="ECO:0000259" key="10">
    <source>
        <dbReference type="PROSITE" id="PS50071"/>
    </source>
</evidence>